<comment type="caution">
    <text evidence="1">The sequence shown here is derived from an EMBL/GenBank/DDBJ whole genome shotgun (WGS) entry which is preliminary data.</text>
</comment>
<dbReference type="Gramene" id="rna71">
    <property type="protein sequence ID" value="RHN76705.1"/>
    <property type="gene ID" value="gene71"/>
</dbReference>
<dbReference type="EMBL" id="PSQE01000001">
    <property type="protein sequence ID" value="RHN76705.1"/>
    <property type="molecule type" value="Genomic_DNA"/>
</dbReference>
<reference evidence="2" key="1">
    <citation type="journal article" date="2018" name="Nat. Plants">
        <title>Whole-genome landscape of Medicago truncatula symbiotic genes.</title>
        <authorList>
            <person name="Pecrix Y."/>
            <person name="Staton S.E."/>
            <person name="Sallet E."/>
            <person name="Lelandais-Briere C."/>
            <person name="Moreau S."/>
            <person name="Carrere S."/>
            <person name="Blein T."/>
            <person name="Jardinaud M.F."/>
            <person name="Latrasse D."/>
            <person name="Zouine M."/>
            <person name="Zahm M."/>
            <person name="Kreplak J."/>
            <person name="Mayjonade B."/>
            <person name="Satge C."/>
            <person name="Perez M."/>
            <person name="Cauet S."/>
            <person name="Marande W."/>
            <person name="Chantry-Darmon C."/>
            <person name="Lopez-Roques C."/>
            <person name="Bouchez O."/>
            <person name="Berard A."/>
            <person name="Debelle F."/>
            <person name="Munos S."/>
            <person name="Bendahmane A."/>
            <person name="Berges H."/>
            <person name="Niebel A."/>
            <person name="Buitink J."/>
            <person name="Frugier F."/>
            <person name="Benhamed M."/>
            <person name="Crespi M."/>
            <person name="Gouzy J."/>
            <person name="Gamas P."/>
        </authorList>
    </citation>
    <scope>NUCLEOTIDE SEQUENCE [LARGE SCALE GENOMIC DNA]</scope>
    <source>
        <strain evidence="2">cv. Jemalong A17</strain>
    </source>
</reference>
<sequence length="69" mass="7689">MDLLRHVVLGKLLAANVLQDSEATFNVDSIKRITEQAAVKGQTLKKTAVSIIADFQLFELPLSDFRGFR</sequence>
<proteinExistence type="predicted"/>
<dbReference type="Proteomes" id="UP000265566">
    <property type="component" value="Chromosome 1"/>
</dbReference>
<accession>A0A396JK72</accession>
<gene>
    <name evidence="1" type="ORF">MtrunA17_Chr1g0146781</name>
</gene>
<organism evidence="1 2">
    <name type="scientific">Medicago truncatula</name>
    <name type="common">Barrel medic</name>
    <name type="synonym">Medicago tribuloides</name>
    <dbReference type="NCBI Taxonomy" id="3880"/>
    <lineage>
        <taxon>Eukaryota</taxon>
        <taxon>Viridiplantae</taxon>
        <taxon>Streptophyta</taxon>
        <taxon>Embryophyta</taxon>
        <taxon>Tracheophyta</taxon>
        <taxon>Spermatophyta</taxon>
        <taxon>Magnoliopsida</taxon>
        <taxon>eudicotyledons</taxon>
        <taxon>Gunneridae</taxon>
        <taxon>Pentapetalae</taxon>
        <taxon>rosids</taxon>
        <taxon>fabids</taxon>
        <taxon>Fabales</taxon>
        <taxon>Fabaceae</taxon>
        <taxon>Papilionoideae</taxon>
        <taxon>50 kb inversion clade</taxon>
        <taxon>NPAAA clade</taxon>
        <taxon>Hologalegina</taxon>
        <taxon>IRL clade</taxon>
        <taxon>Trifolieae</taxon>
        <taxon>Medicago</taxon>
    </lineage>
</organism>
<evidence type="ECO:0000313" key="1">
    <source>
        <dbReference type="EMBL" id="RHN76705.1"/>
    </source>
</evidence>
<dbReference type="AlphaFoldDB" id="A0A396JK72"/>
<protein>
    <submittedName>
        <fullName evidence="1">Uncharacterized protein</fullName>
    </submittedName>
</protein>
<name>A0A396JK72_MEDTR</name>
<evidence type="ECO:0000313" key="2">
    <source>
        <dbReference type="Proteomes" id="UP000265566"/>
    </source>
</evidence>